<reference evidence="2" key="1">
    <citation type="journal article" date="2017" name="Nat. Microbiol.">
        <title>Global analysis of biosynthetic gene clusters reveals vast potential of secondary metabolite production in Penicillium species.</title>
        <authorList>
            <person name="Nielsen J.C."/>
            <person name="Grijseels S."/>
            <person name="Prigent S."/>
            <person name="Ji B."/>
            <person name="Dainat J."/>
            <person name="Nielsen K.F."/>
            <person name="Frisvad J.C."/>
            <person name="Workman M."/>
            <person name="Nielsen J."/>
        </authorList>
    </citation>
    <scope>NUCLEOTIDE SEQUENCE [LARGE SCALE GENOMIC DNA]</scope>
    <source>
        <strain evidence="2">IBT 31811</strain>
    </source>
</reference>
<keyword evidence="2" id="KW-1185">Reference proteome</keyword>
<evidence type="ECO:0000313" key="2">
    <source>
        <dbReference type="Proteomes" id="UP000191672"/>
    </source>
</evidence>
<comment type="caution">
    <text evidence="1">The sequence shown here is derived from an EMBL/GenBank/DDBJ whole genome shotgun (WGS) entry which is preliminary data.</text>
</comment>
<name>A0A1V6NNI3_9EURO</name>
<dbReference type="AlphaFoldDB" id="A0A1V6NNI3"/>
<gene>
    <name evidence="1" type="ORF">PENANT_c348G09800</name>
</gene>
<organism evidence="1 2">
    <name type="scientific">Penicillium antarcticum</name>
    <dbReference type="NCBI Taxonomy" id="416450"/>
    <lineage>
        <taxon>Eukaryota</taxon>
        <taxon>Fungi</taxon>
        <taxon>Dikarya</taxon>
        <taxon>Ascomycota</taxon>
        <taxon>Pezizomycotina</taxon>
        <taxon>Eurotiomycetes</taxon>
        <taxon>Eurotiomycetidae</taxon>
        <taxon>Eurotiales</taxon>
        <taxon>Aspergillaceae</taxon>
        <taxon>Penicillium</taxon>
    </lineage>
</organism>
<sequence length="57" mass="6279">TSFDLLDEFLIISCVPVSSLLLYGNGCNNIKHSPDREMVGCMFDVISSLAMDQPVDK</sequence>
<accession>A0A1V6NNI3</accession>
<feature type="non-terminal residue" evidence="1">
    <location>
        <position position="1"/>
    </location>
</feature>
<evidence type="ECO:0000313" key="1">
    <source>
        <dbReference type="EMBL" id="OQD66301.1"/>
    </source>
</evidence>
<dbReference type="Proteomes" id="UP000191672">
    <property type="component" value="Unassembled WGS sequence"/>
</dbReference>
<protein>
    <submittedName>
        <fullName evidence="1">Uncharacterized protein</fullName>
    </submittedName>
</protein>
<dbReference type="EMBL" id="MDYN01000348">
    <property type="protein sequence ID" value="OQD66301.1"/>
    <property type="molecule type" value="Genomic_DNA"/>
</dbReference>
<proteinExistence type="predicted"/>
<feature type="non-terminal residue" evidence="1">
    <location>
        <position position="57"/>
    </location>
</feature>